<dbReference type="EMBL" id="JBDODL010002765">
    <property type="protein sequence ID" value="MES1922420.1"/>
    <property type="molecule type" value="Genomic_DNA"/>
</dbReference>
<accession>A0ABV2ARX2</accession>
<dbReference type="InterPro" id="IPR007216">
    <property type="entry name" value="CNOT9"/>
</dbReference>
<dbReference type="Gene3D" id="1.25.10.10">
    <property type="entry name" value="Leucine-rich Repeat Variant"/>
    <property type="match status" value="1"/>
</dbReference>
<gene>
    <name evidence="2" type="primary">RQCD1</name>
    <name evidence="2" type="ORF">MHBO_003932</name>
</gene>
<comment type="caution">
    <text evidence="2">The sequence shown here is derived from an EMBL/GenBank/DDBJ whole genome shotgun (WGS) entry which is preliminary data.</text>
</comment>
<dbReference type="Proteomes" id="UP001439008">
    <property type="component" value="Unassembled WGS sequence"/>
</dbReference>
<protein>
    <submittedName>
        <fullName evidence="2">Cell differentiation protein RCD1</fullName>
    </submittedName>
</protein>
<evidence type="ECO:0000256" key="1">
    <source>
        <dbReference type="ARBA" id="ARBA00006385"/>
    </source>
</evidence>
<dbReference type="PANTHER" id="PTHR12262">
    <property type="entry name" value="CCR4-NOT TRANSCRIPTION COMPLEX SUBUNIT 9"/>
    <property type="match status" value="1"/>
</dbReference>
<organism evidence="2 3">
    <name type="scientific">Bonamia ostreae</name>
    <dbReference type="NCBI Taxonomy" id="126728"/>
    <lineage>
        <taxon>Eukaryota</taxon>
        <taxon>Sar</taxon>
        <taxon>Rhizaria</taxon>
        <taxon>Endomyxa</taxon>
        <taxon>Ascetosporea</taxon>
        <taxon>Haplosporida</taxon>
        <taxon>Bonamia</taxon>
    </lineage>
</organism>
<sequence>MEISTRCCNSLAIMQCIAMHPETRTVFIESNVPLYIFPFINIRHHKSVNLEKIRLTGLGVFGSLLQSNDPEVVKYLIQTEIVPLCLKILREATEISQTVAAYIIQKILIDRQGLEYVCATSDRFFSVSDVLIETVEKMINKNSIRLLKHIIHCYLCLSANRKARNALRKCLPSALRTNAFEHLLSRDSDAQKWLNQLIHNLSLRD</sequence>
<keyword evidence="3" id="KW-1185">Reference proteome</keyword>
<proteinExistence type="inferred from homology"/>
<evidence type="ECO:0000313" key="3">
    <source>
        <dbReference type="Proteomes" id="UP001439008"/>
    </source>
</evidence>
<evidence type="ECO:0000313" key="2">
    <source>
        <dbReference type="EMBL" id="MES1922420.1"/>
    </source>
</evidence>
<dbReference type="InterPro" id="IPR011989">
    <property type="entry name" value="ARM-like"/>
</dbReference>
<name>A0ABV2ARX2_9EUKA</name>
<comment type="similarity">
    <text evidence="1">Belongs to the CNOT9 family.</text>
</comment>
<dbReference type="Pfam" id="PF04078">
    <property type="entry name" value="Rcd1"/>
    <property type="match status" value="1"/>
</dbReference>
<dbReference type="SUPFAM" id="SSF48371">
    <property type="entry name" value="ARM repeat"/>
    <property type="match status" value="1"/>
</dbReference>
<dbReference type="InterPro" id="IPR016024">
    <property type="entry name" value="ARM-type_fold"/>
</dbReference>
<reference evidence="2 3" key="1">
    <citation type="journal article" date="2024" name="BMC Biol.">
        <title>Comparative genomics of Ascetosporea gives new insight into the evolutionary basis for animal parasitism in Rhizaria.</title>
        <authorList>
            <person name="Hiltunen Thoren M."/>
            <person name="Onut-Brannstrom I."/>
            <person name="Alfjorden A."/>
            <person name="Peckova H."/>
            <person name="Swords F."/>
            <person name="Hooper C."/>
            <person name="Holzer A.S."/>
            <person name="Bass D."/>
            <person name="Burki F."/>
        </authorList>
    </citation>
    <scope>NUCLEOTIDE SEQUENCE [LARGE SCALE GENOMIC DNA]</scope>
    <source>
        <strain evidence="2">20-A016</strain>
    </source>
</reference>